<reference evidence="2 3" key="1">
    <citation type="submission" date="2019-09" db="EMBL/GenBank/DDBJ databases">
        <title>Isolation of a novel species in the genus Cupriavidus from patients with sepsis using whole genome sequencing.</title>
        <authorList>
            <person name="Kweon O.J."/>
            <person name="Lee M.-K."/>
        </authorList>
    </citation>
    <scope>NUCLEOTIDE SEQUENCE [LARGE SCALE GENOMIC DNA]</scope>
    <source>
        <strain evidence="2 3">MKL-01</strain>
    </source>
</reference>
<feature type="region of interest" description="Disordered" evidence="1">
    <location>
        <begin position="70"/>
        <end position="92"/>
    </location>
</feature>
<evidence type="ECO:0000313" key="3">
    <source>
        <dbReference type="Proteomes" id="UP000324324"/>
    </source>
</evidence>
<dbReference type="Pfam" id="PF11387">
    <property type="entry name" value="DUF2795"/>
    <property type="match status" value="1"/>
</dbReference>
<dbReference type="RefSeq" id="WP_149316379.1">
    <property type="nucleotide sequence ID" value="NZ_CP080294.1"/>
</dbReference>
<evidence type="ECO:0000313" key="2">
    <source>
        <dbReference type="EMBL" id="KAA6126190.1"/>
    </source>
</evidence>
<sequence>MTQKQTDQGKSGSSGKGAAQGGKDGGGGREEPSPIDVQKSLKGIDFPATKDDILSRARDGGASEEVMAELEQLPERDYDSPAEISRELGKLH</sequence>
<feature type="compositionally biased region" description="Gly residues" evidence="1">
    <location>
        <begin position="12"/>
        <end position="25"/>
    </location>
</feature>
<proteinExistence type="predicted"/>
<protein>
    <submittedName>
        <fullName evidence="2">DUF2795 domain-containing protein</fullName>
    </submittedName>
</protein>
<name>A0A5M8AX96_9BURK</name>
<dbReference type="EMBL" id="VWRN01000027">
    <property type="protein sequence ID" value="KAA6126190.1"/>
    <property type="molecule type" value="Genomic_DNA"/>
</dbReference>
<gene>
    <name evidence="2" type="ORF">F1599_09435</name>
</gene>
<feature type="region of interest" description="Disordered" evidence="1">
    <location>
        <begin position="1"/>
        <end position="49"/>
    </location>
</feature>
<organism evidence="2 3">
    <name type="scientific">Cupriavidus cauae</name>
    <dbReference type="NCBI Taxonomy" id="2608999"/>
    <lineage>
        <taxon>Bacteria</taxon>
        <taxon>Pseudomonadati</taxon>
        <taxon>Pseudomonadota</taxon>
        <taxon>Betaproteobacteria</taxon>
        <taxon>Burkholderiales</taxon>
        <taxon>Burkholderiaceae</taxon>
        <taxon>Cupriavidus</taxon>
    </lineage>
</organism>
<dbReference type="InterPro" id="IPR021527">
    <property type="entry name" value="DUF2795"/>
</dbReference>
<comment type="caution">
    <text evidence="2">The sequence shown here is derived from an EMBL/GenBank/DDBJ whole genome shotgun (WGS) entry which is preliminary data.</text>
</comment>
<evidence type="ECO:0000256" key="1">
    <source>
        <dbReference type="SAM" id="MobiDB-lite"/>
    </source>
</evidence>
<dbReference type="Proteomes" id="UP000324324">
    <property type="component" value="Unassembled WGS sequence"/>
</dbReference>
<keyword evidence="3" id="KW-1185">Reference proteome</keyword>
<feature type="compositionally biased region" description="Basic and acidic residues" evidence="1">
    <location>
        <begin position="73"/>
        <end position="92"/>
    </location>
</feature>
<accession>A0A5M8AX96</accession>
<dbReference type="AlphaFoldDB" id="A0A5M8AX96"/>